<keyword evidence="4" id="KW-0808">Transferase</keyword>
<dbReference type="PANTHER" id="PTHR43586">
    <property type="entry name" value="CYSTEINE DESULFURASE"/>
    <property type="match status" value="1"/>
</dbReference>
<dbReference type="PANTHER" id="PTHR43586:SF8">
    <property type="entry name" value="CYSTEINE DESULFURASE 1, CHLOROPLASTIC"/>
    <property type="match status" value="1"/>
</dbReference>
<dbReference type="Gene3D" id="3.90.1150.10">
    <property type="entry name" value="Aspartate Aminotransferase, domain 1"/>
    <property type="match status" value="1"/>
</dbReference>
<evidence type="ECO:0000256" key="6">
    <source>
        <dbReference type="ARBA" id="ARBA00050776"/>
    </source>
</evidence>
<dbReference type="SUPFAM" id="SSF53383">
    <property type="entry name" value="PLP-dependent transferases"/>
    <property type="match status" value="1"/>
</dbReference>
<dbReference type="Gene3D" id="3.40.640.10">
    <property type="entry name" value="Type I PLP-dependent aspartate aminotransferase-like (Major domain)"/>
    <property type="match status" value="1"/>
</dbReference>
<dbReference type="Proteomes" id="UP000317496">
    <property type="component" value="Chromosome"/>
</dbReference>
<evidence type="ECO:0000256" key="4">
    <source>
        <dbReference type="ARBA" id="ARBA00022679"/>
    </source>
</evidence>
<proteinExistence type="inferred from homology"/>
<evidence type="ECO:0000313" key="8">
    <source>
        <dbReference type="EMBL" id="QDO95925.1"/>
    </source>
</evidence>
<evidence type="ECO:0000256" key="5">
    <source>
        <dbReference type="ARBA" id="ARBA00022898"/>
    </source>
</evidence>
<dbReference type="EMBL" id="CP041636">
    <property type="protein sequence ID" value="QDO95925.1"/>
    <property type="molecule type" value="Genomic_DNA"/>
</dbReference>
<dbReference type="AlphaFoldDB" id="A0A516GWT8"/>
<evidence type="ECO:0000256" key="2">
    <source>
        <dbReference type="ARBA" id="ARBA00010447"/>
    </source>
</evidence>
<dbReference type="KEGG" id="fer:FNB15_00905"/>
<keyword evidence="5" id="KW-0663">Pyridoxal phosphate</keyword>
<keyword evidence="9" id="KW-1185">Reference proteome</keyword>
<reference evidence="8 9" key="1">
    <citation type="submission" date="2019-07" db="EMBL/GenBank/DDBJ databases">
        <title>Genome sequencing for Ferrovibrio sp. K5.</title>
        <authorList>
            <person name="Park S.-J."/>
        </authorList>
    </citation>
    <scope>NUCLEOTIDE SEQUENCE [LARGE SCALE GENOMIC DNA]</scope>
    <source>
        <strain evidence="8 9">K5</strain>
    </source>
</reference>
<dbReference type="InterPro" id="IPR010970">
    <property type="entry name" value="Cys_dSase_SufS"/>
</dbReference>
<dbReference type="GO" id="GO:0030170">
    <property type="term" value="F:pyridoxal phosphate binding"/>
    <property type="evidence" value="ECO:0007669"/>
    <property type="project" value="InterPro"/>
</dbReference>
<dbReference type="CDD" id="cd06453">
    <property type="entry name" value="SufS_like"/>
    <property type="match status" value="1"/>
</dbReference>
<dbReference type="GO" id="GO:0031071">
    <property type="term" value="F:cysteine desulfurase activity"/>
    <property type="evidence" value="ECO:0007669"/>
    <property type="project" value="UniProtKB-EC"/>
</dbReference>
<accession>A0A516GWT8</accession>
<name>A0A516GWT8_9PROT</name>
<dbReference type="RefSeq" id="WP_144066906.1">
    <property type="nucleotide sequence ID" value="NZ_CP041636.1"/>
</dbReference>
<organism evidence="8 9">
    <name type="scientific">Ferrovibrio terrae</name>
    <dbReference type="NCBI Taxonomy" id="2594003"/>
    <lineage>
        <taxon>Bacteria</taxon>
        <taxon>Pseudomonadati</taxon>
        <taxon>Pseudomonadota</taxon>
        <taxon>Alphaproteobacteria</taxon>
        <taxon>Rhodospirillales</taxon>
        <taxon>Rhodospirillaceae</taxon>
        <taxon>Ferrovibrio</taxon>
    </lineage>
</organism>
<dbReference type="OrthoDB" id="9804366at2"/>
<protein>
    <recommendedName>
        <fullName evidence="3">cysteine desulfurase</fullName>
        <ecNumber evidence="3">2.8.1.7</ecNumber>
    </recommendedName>
</protein>
<feature type="domain" description="Aminotransferase class V" evidence="7">
    <location>
        <begin position="34"/>
        <end position="403"/>
    </location>
</feature>
<evidence type="ECO:0000256" key="3">
    <source>
        <dbReference type="ARBA" id="ARBA00012239"/>
    </source>
</evidence>
<evidence type="ECO:0000313" key="9">
    <source>
        <dbReference type="Proteomes" id="UP000317496"/>
    </source>
</evidence>
<comment type="catalytic activity">
    <reaction evidence="6">
        <text>(sulfur carrier)-H + L-cysteine = (sulfur carrier)-SH + L-alanine</text>
        <dbReference type="Rhea" id="RHEA:43892"/>
        <dbReference type="Rhea" id="RHEA-COMP:14737"/>
        <dbReference type="Rhea" id="RHEA-COMP:14739"/>
        <dbReference type="ChEBI" id="CHEBI:29917"/>
        <dbReference type="ChEBI" id="CHEBI:35235"/>
        <dbReference type="ChEBI" id="CHEBI:57972"/>
        <dbReference type="ChEBI" id="CHEBI:64428"/>
        <dbReference type="EC" id="2.8.1.7"/>
    </reaction>
</comment>
<comment type="cofactor">
    <cofactor evidence="1">
        <name>pyridoxal 5'-phosphate</name>
        <dbReference type="ChEBI" id="CHEBI:597326"/>
    </cofactor>
</comment>
<evidence type="ECO:0000259" key="7">
    <source>
        <dbReference type="Pfam" id="PF00266"/>
    </source>
</evidence>
<evidence type="ECO:0000256" key="1">
    <source>
        <dbReference type="ARBA" id="ARBA00001933"/>
    </source>
</evidence>
<dbReference type="InterPro" id="IPR015424">
    <property type="entry name" value="PyrdxlP-dep_Trfase"/>
</dbReference>
<dbReference type="NCBIfam" id="TIGR01979">
    <property type="entry name" value="sufS"/>
    <property type="match status" value="1"/>
</dbReference>
<comment type="similarity">
    <text evidence="2">Belongs to the class-V pyridoxal-phosphate-dependent aminotransferase family. Csd subfamily.</text>
</comment>
<dbReference type="InterPro" id="IPR015421">
    <property type="entry name" value="PyrdxlP-dep_Trfase_major"/>
</dbReference>
<dbReference type="Pfam" id="PF00266">
    <property type="entry name" value="Aminotran_5"/>
    <property type="match status" value="1"/>
</dbReference>
<dbReference type="InterPro" id="IPR015422">
    <property type="entry name" value="PyrdxlP-dep_Trfase_small"/>
</dbReference>
<dbReference type="InterPro" id="IPR000192">
    <property type="entry name" value="Aminotrans_V_dom"/>
</dbReference>
<dbReference type="GO" id="GO:0006534">
    <property type="term" value="P:cysteine metabolic process"/>
    <property type="evidence" value="ECO:0007669"/>
    <property type="project" value="InterPro"/>
</dbReference>
<gene>
    <name evidence="8" type="ORF">FNB15_00905</name>
</gene>
<dbReference type="EC" id="2.8.1.7" evidence="3"/>
<sequence length="415" mass="45325">MSALPKQSAPAFDVERVRADFPILSEKVHGKPLVFLDSGASAQKPRQVIEAMTRMYEHTYANVHRGIYQLSQLATDEYEKAREKVAHFIGVKDTREVVFTRNATEAVNLVAHSWGWKNLKAGDEVLITHLEHHANIVPWQILGERYGVKLKVAPISDSGELVWDEFVKLIGPKTKLIAAAHVSNTLGTILPVAEMIRVAHEKGAKVLIDGSQAVQHMQVDVKALNADFYVFTGHKLYGPTGIGVLYAKAEILEGMPPWQGGGDMILSVSFEKTEYNDIPHRFEAGTPAFVEAVGLGAAIDYVNSVGLEAIAAHEADLTAYATEKLSAVNSLRLIGTAAHKAGVMSFVLEGIHPHDIGTILDREGIAVRVGQHCAHPLMERMGVQATVRASFGMYNTRAEIDALCAGLKRVREIFG</sequence>